<dbReference type="AlphaFoldDB" id="S8BSA8"/>
<dbReference type="HOGENOM" id="CLU_021855_0_0_1"/>
<proteinExistence type="inferred from homology"/>
<dbReference type="GO" id="GO:0098552">
    <property type="term" value="C:side of membrane"/>
    <property type="evidence" value="ECO:0007669"/>
    <property type="project" value="UniProtKB-KW"/>
</dbReference>
<dbReference type="eggNOG" id="ENOG502SHAA">
    <property type="taxonomic scope" value="Eukaryota"/>
</dbReference>
<reference evidence="7 8" key="1">
    <citation type="journal article" date="2013" name="PLoS Genet.">
        <title>Genomic mechanisms accounting for the adaptation to parasitism in nematode-trapping fungi.</title>
        <authorList>
            <person name="Meerupati T."/>
            <person name="Andersson K.M."/>
            <person name="Friman E."/>
            <person name="Kumar D."/>
            <person name="Tunlid A."/>
            <person name="Ahren D."/>
        </authorList>
    </citation>
    <scope>NUCLEOTIDE SEQUENCE [LARGE SCALE GENOMIC DNA]</scope>
    <source>
        <strain evidence="7 8">CBS 200.50</strain>
    </source>
</reference>
<dbReference type="Gene3D" id="3.20.20.80">
    <property type="entry name" value="Glycosidases"/>
    <property type="match status" value="1"/>
</dbReference>
<comment type="caution">
    <text evidence="7">The sequence shown here is derived from an EMBL/GenBank/DDBJ whole genome shotgun (WGS) entry which is preliminary data.</text>
</comment>
<feature type="signal peptide" evidence="5">
    <location>
        <begin position="1"/>
        <end position="28"/>
    </location>
</feature>
<dbReference type="GO" id="GO:0042124">
    <property type="term" value="F:1,3-beta-glucanosyltransferase activity"/>
    <property type="evidence" value="ECO:0007669"/>
    <property type="project" value="TreeGrafter"/>
</dbReference>
<evidence type="ECO:0000256" key="3">
    <source>
        <dbReference type="ARBA" id="ARBA00022729"/>
    </source>
</evidence>
<keyword evidence="8" id="KW-1185">Reference proteome</keyword>
<dbReference type="GO" id="GO:0071970">
    <property type="term" value="P:fungal-type cell wall (1-&gt;3)-beta-D-glucan biosynthetic process"/>
    <property type="evidence" value="ECO:0007669"/>
    <property type="project" value="TreeGrafter"/>
</dbReference>
<dbReference type="InterPro" id="IPR004886">
    <property type="entry name" value="Glucanosyltransferase"/>
</dbReference>
<protein>
    <recommendedName>
        <fullName evidence="5">1,3-beta-glucanosyltransferase</fullName>
        <ecNumber evidence="5">2.4.1.-</ecNumber>
    </recommendedName>
</protein>
<keyword evidence="3 5" id="KW-0732">Signal</keyword>
<keyword evidence="5" id="KW-0472">Membrane</keyword>
<evidence type="ECO:0000313" key="7">
    <source>
        <dbReference type="EMBL" id="EPS38127.1"/>
    </source>
</evidence>
<evidence type="ECO:0000256" key="5">
    <source>
        <dbReference type="RuleBase" id="RU361209"/>
    </source>
</evidence>
<comment type="similarity">
    <text evidence="2 5">Belongs to the glycosyl hydrolase 72 family.</text>
</comment>
<keyword evidence="5" id="KW-0336">GPI-anchor</keyword>
<dbReference type="OMA" id="VYEWINE"/>
<dbReference type="PANTHER" id="PTHR31468">
    <property type="entry name" value="1,3-BETA-GLUCANOSYLTRANSFERASE GAS1"/>
    <property type="match status" value="1"/>
</dbReference>
<dbReference type="Proteomes" id="UP000015100">
    <property type="component" value="Unassembled WGS sequence"/>
</dbReference>
<evidence type="ECO:0000256" key="6">
    <source>
        <dbReference type="SAM" id="MobiDB-lite"/>
    </source>
</evidence>
<organism evidence="7 8">
    <name type="scientific">Dactylellina haptotyla (strain CBS 200.50)</name>
    <name type="common">Nematode-trapping fungus</name>
    <name type="synonym">Monacrosporium haptotylum</name>
    <dbReference type="NCBI Taxonomy" id="1284197"/>
    <lineage>
        <taxon>Eukaryota</taxon>
        <taxon>Fungi</taxon>
        <taxon>Dikarya</taxon>
        <taxon>Ascomycota</taxon>
        <taxon>Pezizomycotina</taxon>
        <taxon>Orbiliomycetes</taxon>
        <taxon>Orbiliales</taxon>
        <taxon>Orbiliaceae</taxon>
        <taxon>Dactylellina</taxon>
    </lineage>
</organism>
<dbReference type="GO" id="GO:0031505">
    <property type="term" value="P:fungal-type cell wall organization"/>
    <property type="evidence" value="ECO:0007669"/>
    <property type="project" value="TreeGrafter"/>
</dbReference>
<keyword evidence="5" id="KW-0449">Lipoprotein</keyword>
<feature type="compositionally biased region" description="Low complexity" evidence="6">
    <location>
        <begin position="393"/>
        <end position="438"/>
    </location>
</feature>
<keyword evidence="5" id="KW-0808">Transferase</keyword>
<dbReference type="InterPro" id="IPR017853">
    <property type="entry name" value="GH"/>
</dbReference>
<dbReference type="PANTHER" id="PTHR31468:SF8">
    <property type="entry name" value="1,3-BETA-GLUCANOSYLTRANSFERASE GAS2"/>
    <property type="match status" value="1"/>
</dbReference>
<keyword evidence="4" id="KW-0325">Glycoprotein</keyword>
<evidence type="ECO:0000256" key="1">
    <source>
        <dbReference type="ARBA" id="ARBA00004609"/>
    </source>
</evidence>
<evidence type="ECO:0000256" key="2">
    <source>
        <dbReference type="ARBA" id="ARBA00007528"/>
    </source>
</evidence>
<feature type="region of interest" description="Disordered" evidence="6">
    <location>
        <begin position="393"/>
        <end position="443"/>
    </location>
</feature>
<evidence type="ECO:0000256" key="4">
    <source>
        <dbReference type="ARBA" id="ARBA00023180"/>
    </source>
</evidence>
<reference evidence="8" key="2">
    <citation type="submission" date="2013-04" db="EMBL/GenBank/DDBJ databases">
        <title>Genomic mechanisms accounting for the adaptation to parasitism in nematode-trapping fungi.</title>
        <authorList>
            <person name="Ahren D.G."/>
        </authorList>
    </citation>
    <scope>NUCLEOTIDE SEQUENCE [LARGE SCALE GENOMIC DNA]</scope>
    <source>
        <strain evidence="8">CBS 200.50</strain>
    </source>
</reference>
<dbReference type="OrthoDB" id="421038at2759"/>
<dbReference type="EMBL" id="AQGS01000576">
    <property type="protein sequence ID" value="EPS38127.1"/>
    <property type="molecule type" value="Genomic_DNA"/>
</dbReference>
<dbReference type="Pfam" id="PF03198">
    <property type="entry name" value="Glyco_hydro_72"/>
    <property type="match status" value="1"/>
</dbReference>
<sequence length="466" mass="50022">MVHFRGFLRQSLAALLLLSASHVQEVDAVDALTIKGNKFFNSKTGAQFFIKGVAYQLRAKTDPLVDKAQCALDAALMKTLGVNTIRVYQTDASANHDDCMQIFGDAGIYLFVDLANFETGINEDNPYWSQDQLSSFAATLDAFAKYENTVGFWIGNEVITKAAGERAVYFVAAAVADIKTHIKNKGYDHPIYIGYASTDNADTRPFVQNYLACEHAGFSNRDSSIDFYGVNAYEWCLPADTFESSGYSRLTGYLSAAQYDIPAFFSEDGCNTSPPRLFEDMLSIYGPNMTDWWSGSIVYEWINESNKFGLVTYGMVKDPSTAVGGDPYERSGTPTPVSPDFNNLKTMWAAVTPSSIAMSAYTPTNTQVSCPASVSAWTIDAAATLPTLGDVATSLPTTTSTSASPPSPSSSPSSAPASSPSSPTSSNAGSSESATSSPKPNAASSPMISAWHVAIAMIITTVMSMY</sequence>
<accession>S8BSA8</accession>
<gene>
    <name evidence="7" type="ORF">H072_8137</name>
</gene>
<comment type="subcellular location">
    <subcellularLocation>
        <location evidence="1 5">Cell membrane</location>
        <topology evidence="1 5">Lipid-anchor</topology>
        <topology evidence="1 5">GPI-anchor</topology>
    </subcellularLocation>
</comment>
<name>S8BSA8_DACHA</name>
<evidence type="ECO:0000313" key="8">
    <source>
        <dbReference type="Proteomes" id="UP000015100"/>
    </source>
</evidence>
<dbReference type="EC" id="2.4.1.-" evidence="5"/>
<dbReference type="SUPFAM" id="SSF51445">
    <property type="entry name" value="(Trans)glycosidases"/>
    <property type="match status" value="1"/>
</dbReference>
<comment type="function">
    <text evidence="5">Splits internally a 1,3-beta-glucan molecule and transfers the newly generated reducing end (the donor) to the non-reducing end of another 1,3-beta-glucan molecule (the acceptor) forming a 1,3-beta linkage, resulting in the elongation of 1,3-beta-glucan chains in the cell wall.</text>
</comment>
<feature type="chain" id="PRO_5005146702" description="1,3-beta-glucanosyltransferase" evidence="5">
    <location>
        <begin position="29"/>
        <end position="466"/>
    </location>
</feature>
<dbReference type="GO" id="GO:0005886">
    <property type="term" value="C:plasma membrane"/>
    <property type="evidence" value="ECO:0007669"/>
    <property type="project" value="UniProtKB-SubCell"/>
</dbReference>